<dbReference type="Proteomes" id="UP000010319">
    <property type="component" value="Unassembled WGS sequence"/>
</dbReference>
<evidence type="ECO:0000256" key="2">
    <source>
        <dbReference type="ARBA" id="ARBA00023125"/>
    </source>
</evidence>
<evidence type="ECO:0000256" key="1">
    <source>
        <dbReference type="ARBA" id="ARBA00023015"/>
    </source>
</evidence>
<organism evidence="6 7">
    <name type="scientific">Yersinia bercovieri ATCC 43970</name>
    <dbReference type="NCBI Taxonomy" id="349968"/>
    <lineage>
        <taxon>Bacteria</taxon>
        <taxon>Pseudomonadati</taxon>
        <taxon>Pseudomonadota</taxon>
        <taxon>Gammaproteobacteria</taxon>
        <taxon>Enterobacterales</taxon>
        <taxon>Yersiniaceae</taxon>
        <taxon>Yersinia</taxon>
    </lineage>
</organism>
<dbReference type="EMBL" id="AALC02000077">
    <property type="protein sequence ID" value="EEQ05033.1"/>
    <property type="molecule type" value="Genomic_DNA"/>
</dbReference>
<evidence type="ECO:0000313" key="7">
    <source>
        <dbReference type="Proteomes" id="UP000010319"/>
    </source>
</evidence>
<dbReference type="Pfam" id="PF00196">
    <property type="entry name" value="GerE"/>
    <property type="match status" value="1"/>
</dbReference>
<evidence type="ECO:0000256" key="3">
    <source>
        <dbReference type="ARBA" id="ARBA00023159"/>
    </source>
</evidence>
<name>A0ABP2DZW9_YERBE</name>
<dbReference type="CDD" id="cd06170">
    <property type="entry name" value="LuxR_C_like"/>
    <property type="match status" value="1"/>
</dbReference>
<comment type="caution">
    <text evidence="6">The sequence shown here is derived from an EMBL/GenBank/DDBJ whole genome shotgun (WGS) entry which is preliminary data.</text>
</comment>
<dbReference type="PANTHER" id="PTHR44688">
    <property type="entry name" value="DNA-BINDING TRANSCRIPTIONAL ACTIVATOR DEVR_DOSR"/>
    <property type="match status" value="1"/>
</dbReference>
<accession>A0ABP2DZW9</accession>
<dbReference type="SMART" id="SM00421">
    <property type="entry name" value="HTH_LUXR"/>
    <property type="match status" value="1"/>
</dbReference>
<proteinExistence type="predicted"/>
<dbReference type="SUPFAM" id="SSF46894">
    <property type="entry name" value="C-terminal effector domain of the bipartite response regulators"/>
    <property type="match status" value="1"/>
</dbReference>
<evidence type="ECO:0000259" key="5">
    <source>
        <dbReference type="PROSITE" id="PS50043"/>
    </source>
</evidence>
<evidence type="ECO:0000256" key="4">
    <source>
        <dbReference type="ARBA" id="ARBA00023163"/>
    </source>
</evidence>
<sequence>MLRHRYLFASNPNCLIQNKLAEKERCNVMRVMVVSNCNLTIFSFEIIVKEIKKVADKAIDINIEKSYSVDDESIYIKSDEQSVVILDVDNIAPSKVFYTISQIRESNPCSFVMVFCRKHEETEDFTYLAILADGILCKTASVDKVKSMIIKLICSCKPPKGFDRHDLTSKIKSQLTLRENEVLECILLGLRNTDISRRLNMKSKTASAHRRNIYNKLGVKTINEILRTLLTPQGVDDEFLY</sequence>
<dbReference type="InterPro" id="IPR016032">
    <property type="entry name" value="Sig_transdc_resp-reg_C-effctor"/>
</dbReference>
<protein>
    <submittedName>
        <fullName evidence="6">DNA-binding response regulator, LuxR family protein</fullName>
    </submittedName>
</protein>
<keyword evidence="2 6" id="KW-0238">DNA-binding</keyword>
<keyword evidence="4" id="KW-0804">Transcription</keyword>
<dbReference type="PROSITE" id="PS50043">
    <property type="entry name" value="HTH_LUXR_2"/>
    <property type="match status" value="1"/>
</dbReference>
<reference evidence="6" key="1">
    <citation type="submission" date="2008-12" db="EMBL/GenBank/DDBJ databases">
        <title>Annotation of the Yersinia bercovieri ATCC 43970 genome.</title>
        <authorList>
            <person name="Read T.D."/>
            <person name="Akmal A."/>
            <person name="Bishop-Lilly K."/>
            <person name="Chen P.E."/>
            <person name="Cook C."/>
            <person name="Kiley M.P."/>
            <person name="Lentz S."/>
            <person name="Mateczun A."/>
            <person name="Nagarajan N."/>
            <person name="Nolan N."/>
            <person name="Osborne B.I."/>
            <person name="Pop M."/>
            <person name="Sozhamannan S."/>
            <person name="Stewart A.C."/>
            <person name="Sulakvelidze A."/>
            <person name="Thomason B."/>
            <person name="Willner K."/>
            <person name="Zwick M.E."/>
        </authorList>
    </citation>
    <scope>NUCLEOTIDE SEQUENCE [LARGE SCALE GENOMIC DNA]</scope>
    <source>
        <strain evidence="6">ATCC 43970</strain>
    </source>
</reference>
<dbReference type="InterPro" id="IPR000792">
    <property type="entry name" value="Tscrpt_reg_LuxR_C"/>
</dbReference>
<dbReference type="GO" id="GO:0003677">
    <property type="term" value="F:DNA binding"/>
    <property type="evidence" value="ECO:0007669"/>
    <property type="project" value="UniProtKB-KW"/>
</dbReference>
<keyword evidence="7" id="KW-1185">Reference proteome</keyword>
<feature type="domain" description="HTH luxR-type" evidence="5">
    <location>
        <begin position="168"/>
        <end position="233"/>
    </location>
</feature>
<gene>
    <name evidence="6" type="ORF">yberc0001_36590</name>
</gene>
<keyword evidence="3" id="KW-0010">Activator</keyword>
<dbReference type="PANTHER" id="PTHR44688:SF16">
    <property type="entry name" value="DNA-BINDING TRANSCRIPTIONAL ACTIVATOR DEVR_DOSR"/>
    <property type="match status" value="1"/>
</dbReference>
<keyword evidence="1" id="KW-0805">Transcription regulation</keyword>
<dbReference type="PRINTS" id="PR00038">
    <property type="entry name" value="HTHLUXR"/>
</dbReference>
<dbReference type="Gene3D" id="3.40.50.2300">
    <property type="match status" value="1"/>
</dbReference>
<evidence type="ECO:0000313" key="6">
    <source>
        <dbReference type="EMBL" id="EEQ05033.1"/>
    </source>
</evidence>